<evidence type="ECO:0000313" key="2">
    <source>
        <dbReference type="EMBL" id="BBY28627.1"/>
    </source>
</evidence>
<name>A0A7I7QRP5_9MYCO</name>
<feature type="transmembrane region" description="Helical" evidence="1">
    <location>
        <begin position="139"/>
        <end position="160"/>
    </location>
</feature>
<feature type="transmembrane region" description="Helical" evidence="1">
    <location>
        <begin position="377"/>
        <end position="397"/>
    </location>
</feature>
<feature type="transmembrane region" description="Helical" evidence="1">
    <location>
        <begin position="210"/>
        <end position="232"/>
    </location>
</feature>
<dbReference type="AlphaFoldDB" id="A0A7I7QRP5"/>
<feature type="transmembrane region" description="Helical" evidence="1">
    <location>
        <begin position="318"/>
        <end position="339"/>
    </location>
</feature>
<feature type="transmembrane region" description="Helical" evidence="1">
    <location>
        <begin position="274"/>
        <end position="298"/>
    </location>
</feature>
<feature type="transmembrane region" description="Helical" evidence="1">
    <location>
        <begin position="45"/>
        <end position="63"/>
    </location>
</feature>
<sequence length="417" mass="43382">MGDQPLSRRVRVVSGTLDQIFSSASNGLITFAIAVVSTPQTFGDIALMMMALVAVMGTMRGAIGTPLLLKADQTSAQIRREGSFALVAGVVVGLILALFMLTYGRTVGLPAVLLAVSAPFVLCQDMLRYVAIAEGRPHVAALWDGIWCLGTVGLLVATWLDVVTVPYVLGGWGGLALAAFVGMAVSLRVVPRVRGIVTWAAAGWQHRVRYGIDAGIEQVTVFLVLTIVAAMLGSAATAALRGATVLLAPLAILASAFQLIVISESTRSSSQPRVVWQGIVRFALVMVYVNVVAGLLLWSLPVHLGAYLLGESFAPAQQVLPIVVVEYGAVMLSLGLGIFLKTFNRSTDAIVFKIGTMVATLVVSLGAAVLFPSATGVAVGLAVGTILGGTVGLAIIAPWQARARAESVDIAAAAPRV</sequence>
<evidence type="ECO:0000256" key="1">
    <source>
        <dbReference type="SAM" id="Phobius"/>
    </source>
</evidence>
<protein>
    <submittedName>
        <fullName evidence="2">Uncharacterized protein</fullName>
    </submittedName>
</protein>
<evidence type="ECO:0000313" key="3">
    <source>
        <dbReference type="Proteomes" id="UP000467193"/>
    </source>
</evidence>
<keyword evidence="1" id="KW-0812">Transmembrane</keyword>
<feature type="transmembrane region" description="Helical" evidence="1">
    <location>
        <begin position="238"/>
        <end position="262"/>
    </location>
</feature>
<feature type="transmembrane region" description="Helical" evidence="1">
    <location>
        <begin position="109"/>
        <end position="127"/>
    </location>
</feature>
<keyword evidence="3" id="KW-1185">Reference proteome</keyword>
<gene>
    <name evidence="2" type="ORF">MSEDJ_27230</name>
</gene>
<keyword evidence="1" id="KW-1133">Transmembrane helix</keyword>
<feature type="transmembrane region" description="Helical" evidence="1">
    <location>
        <begin position="20"/>
        <end position="39"/>
    </location>
</feature>
<accession>A0A7I7QRP5</accession>
<dbReference type="RefSeq" id="WP_163797509.1">
    <property type="nucleotide sequence ID" value="NZ_AP022588.1"/>
</dbReference>
<dbReference type="EMBL" id="AP022588">
    <property type="protein sequence ID" value="BBY28627.1"/>
    <property type="molecule type" value="Genomic_DNA"/>
</dbReference>
<dbReference type="KEGG" id="msei:MSEDJ_27230"/>
<keyword evidence="1" id="KW-0472">Membrane</keyword>
<dbReference type="Proteomes" id="UP000467193">
    <property type="component" value="Chromosome"/>
</dbReference>
<organism evidence="2 3">
    <name type="scientific">Mycolicibacterium sediminis</name>
    <dbReference type="NCBI Taxonomy" id="1286180"/>
    <lineage>
        <taxon>Bacteria</taxon>
        <taxon>Bacillati</taxon>
        <taxon>Actinomycetota</taxon>
        <taxon>Actinomycetes</taxon>
        <taxon>Mycobacteriales</taxon>
        <taxon>Mycobacteriaceae</taxon>
        <taxon>Mycolicibacterium</taxon>
    </lineage>
</organism>
<feature type="transmembrane region" description="Helical" evidence="1">
    <location>
        <begin position="172"/>
        <end position="190"/>
    </location>
</feature>
<reference evidence="2 3" key="1">
    <citation type="journal article" date="2019" name="Emerg. Microbes Infect.">
        <title>Comprehensive subspecies identification of 175 nontuberculous mycobacteria species based on 7547 genomic profiles.</title>
        <authorList>
            <person name="Matsumoto Y."/>
            <person name="Kinjo T."/>
            <person name="Motooka D."/>
            <person name="Nabeya D."/>
            <person name="Jung N."/>
            <person name="Uechi K."/>
            <person name="Horii T."/>
            <person name="Iida T."/>
            <person name="Fujita J."/>
            <person name="Nakamura S."/>
        </authorList>
    </citation>
    <scope>NUCLEOTIDE SEQUENCE [LARGE SCALE GENOMIC DNA]</scope>
    <source>
        <strain evidence="2 3">JCM 17899</strain>
    </source>
</reference>
<proteinExistence type="predicted"/>
<feature type="transmembrane region" description="Helical" evidence="1">
    <location>
        <begin position="84"/>
        <end position="103"/>
    </location>
</feature>
<feature type="transmembrane region" description="Helical" evidence="1">
    <location>
        <begin position="351"/>
        <end position="371"/>
    </location>
</feature>